<feature type="transmembrane region" description="Helical" evidence="5">
    <location>
        <begin position="435"/>
        <end position="459"/>
    </location>
</feature>
<dbReference type="Pfam" id="PF13520">
    <property type="entry name" value="AA_permease_2"/>
    <property type="match status" value="1"/>
</dbReference>
<dbReference type="PaxDb" id="214684-Q5KFW9"/>
<dbReference type="GO" id="GO:0016020">
    <property type="term" value="C:membrane"/>
    <property type="evidence" value="ECO:0007669"/>
    <property type="project" value="UniProtKB-SubCell"/>
</dbReference>
<dbReference type="GO" id="GO:0015179">
    <property type="term" value="F:L-amino acid transmembrane transporter activity"/>
    <property type="evidence" value="ECO:0000318"/>
    <property type="project" value="GO_Central"/>
</dbReference>
<feature type="transmembrane region" description="Helical" evidence="5">
    <location>
        <begin position="479"/>
        <end position="497"/>
    </location>
</feature>
<feature type="transmembrane region" description="Helical" evidence="5">
    <location>
        <begin position="82"/>
        <end position="103"/>
    </location>
</feature>
<protein>
    <submittedName>
        <fullName evidence="6">High-affinity methionine permease, putative</fullName>
    </submittedName>
</protein>
<dbReference type="AlphaFoldDB" id="Q5KFW9"/>
<dbReference type="InterPro" id="IPR002293">
    <property type="entry name" value="AA/rel_permease1"/>
</dbReference>
<feature type="transmembrane region" description="Helical" evidence="5">
    <location>
        <begin position="313"/>
        <end position="334"/>
    </location>
</feature>
<dbReference type="GeneID" id="3258233"/>
<dbReference type="Gene3D" id="1.20.1740.10">
    <property type="entry name" value="Amino acid/polyamine transporter I"/>
    <property type="match status" value="1"/>
</dbReference>
<dbReference type="PANTHER" id="PTHR11785:SF353">
    <property type="entry name" value="METHIONINE TRANSPORTER (EUROFUNG)"/>
    <property type="match status" value="1"/>
</dbReference>
<accession>Q5KFW9</accession>
<evidence type="ECO:0000256" key="5">
    <source>
        <dbReference type="SAM" id="Phobius"/>
    </source>
</evidence>
<proteinExistence type="predicted"/>
<dbReference type="KEGG" id="cne:CNF00310"/>
<feature type="transmembrane region" description="Helical" evidence="5">
    <location>
        <begin position="232"/>
        <end position="254"/>
    </location>
</feature>
<accession>Q55Q98</accession>
<organism evidence="6 7">
    <name type="scientific">Cryptococcus deneoformans (strain JEC21 / ATCC MYA-565)</name>
    <name type="common">Cryptococcus neoformans var. neoformans serotype D</name>
    <dbReference type="NCBI Taxonomy" id="214684"/>
    <lineage>
        <taxon>Eukaryota</taxon>
        <taxon>Fungi</taxon>
        <taxon>Dikarya</taxon>
        <taxon>Basidiomycota</taxon>
        <taxon>Agaricomycotina</taxon>
        <taxon>Tremellomycetes</taxon>
        <taxon>Tremellales</taxon>
        <taxon>Cryptococcaceae</taxon>
        <taxon>Cryptococcus</taxon>
        <taxon>Cryptococcus neoformans species complex</taxon>
    </lineage>
</organism>
<dbReference type="InParanoid" id="Q5KFW9"/>
<reference evidence="6 7" key="1">
    <citation type="journal article" date="2005" name="Science">
        <title>The genome of the basidiomycetous yeast and human pathogen Cryptococcus neoformans.</title>
        <authorList>
            <person name="Loftus B.J."/>
            <person name="Fung E."/>
            <person name="Roncaglia P."/>
            <person name="Rowley D."/>
            <person name="Amedeo P."/>
            <person name="Bruno D."/>
            <person name="Vamathevan J."/>
            <person name="Miranda M."/>
            <person name="Anderson I.J."/>
            <person name="Fraser J.A."/>
            <person name="Allen J.E."/>
            <person name="Bosdet I.E."/>
            <person name="Brent M.R."/>
            <person name="Chiu R."/>
            <person name="Doering T.L."/>
            <person name="Donlin M.J."/>
            <person name="D'Souza C.A."/>
            <person name="Fox D.S."/>
            <person name="Grinberg V."/>
            <person name="Fu J."/>
            <person name="Fukushima M."/>
            <person name="Haas B.J."/>
            <person name="Huang J.C."/>
            <person name="Janbon G."/>
            <person name="Jones S.J."/>
            <person name="Koo H.L."/>
            <person name="Krzywinski M.I."/>
            <person name="Kwon-Chung J.K."/>
            <person name="Lengeler K.B."/>
            <person name="Maiti R."/>
            <person name="Marra M.A."/>
            <person name="Marra R.E."/>
            <person name="Mathewson C.A."/>
            <person name="Mitchell T.G."/>
            <person name="Pertea M."/>
            <person name="Riggs F.R."/>
            <person name="Salzberg S.L."/>
            <person name="Schein J.E."/>
            <person name="Shvartsbeyn A."/>
            <person name="Shin H."/>
            <person name="Shumway M."/>
            <person name="Specht C.A."/>
            <person name="Suh B.B."/>
            <person name="Tenney A."/>
            <person name="Utterback T.R."/>
            <person name="Wickes B.L."/>
            <person name="Wortman J.R."/>
            <person name="Wye N.H."/>
            <person name="Kronstad J.W."/>
            <person name="Lodge J.K."/>
            <person name="Heitman J."/>
            <person name="Davis R.W."/>
            <person name="Fraser C.M."/>
            <person name="Hyman R.W."/>
        </authorList>
    </citation>
    <scope>NUCLEOTIDE SEQUENCE [LARGE SCALE GENOMIC DNA]</scope>
    <source>
        <strain evidence="7">JEC21 / ATCC MYA-565</strain>
    </source>
</reference>
<dbReference type="eggNOG" id="KOG1287">
    <property type="taxonomic scope" value="Eukaryota"/>
</dbReference>
<feature type="transmembrane region" description="Helical" evidence="5">
    <location>
        <begin position="118"/>
        <end position="136"/>
    </location>
</feature>
<evidence type="ECO:0000313" key="7">
    <source>
        <dbReference type="Proteomes" id="UP000002149"/>
    </source>
</evidence>
<feature type="transmembrane region" description="Helical" evidence="5">
    <location>
        <begin position="509"/>
        <end position="532"/>
    </location>
</feature>
<dbReference type="GO" id="GO:0003333">
    <property type="term" value="P:amino acid transmembrane transport"/>
    <property type="evidence" value="ECO:0000318"/>
    <property type="project" value="GO_Central"/>
</dbReference>
<dbReference type="EMBL" id="AE017346">
    <property type="protein sequence ID" value="AAW44160.2"/>
    <property type="molecule type" value="Genomic_DNA"/>
</dbReference>
<dbReference type="RefSeq" id="XP_024513072.1">
    <property type="nucleotide sequence ID" value="XM_024657322.1"/>
</dbReference>
<dbReference type="Proteomes" id="UP000002149">
    <property type="component" value="Chromosome 6"/>
</dbReference>
<evidence type="ECO:0000256" key="2">
    <source>
        <dbReference type="ARBA" id="ARBA00022692"/>
    </source>
</evidence>
<dbReference type="VEuPathDB" id="FungiDB:CNF00310"/>
<sequence length="604" mass="66441">MSGGSSLDEKTSSLDHGYKASTLAIVNSSSAAEKAGRPHFFIEESSSHGAFVGEQGGNGAQVTIQDVWGAPVESKNPLGYSVGWWSALFLNITMLIGTGIFSFPSSLLKSLGSIGLTLIYWPIGLLISLAGISVYLEFTSYFPSRSGAEVVYLEQAYRKPRFFFPVAFAVQTVILSFVSSNAIVVAEYIFKMTDHTPSDWESKGVGIAALTIIILPVFFSTNISLRLSNILGIAKIITLLIIIIPGFVALGGHFKVVPDPTANFHNAFEGTTNNGYNLSNALVNIIFSYGGYTNSFNVANEIKNPIRTIKYTANTAVIFVAVLYMLTNIAYFAVLTQEEIKGSTQVTATLFWEKLWGSKVSKGLTILPVLSASSNILNTIVGHSRMIREIGRQGVLPYPKFWVTTWPIGTPTGALFAIWFVSLIVIVVVPAGNAFNFIVALQNYPSSFFLVLMTLGLFIVRRDRRRLSLPRPEYRSWTIVVLFFLAANTFLIIMPWVPPTGGVNNSSFGFFYAASSLTGLGIVFLCGFYYVLWSKLLPKWKGYKLRQTVITLADGALTHKMVKVKNEDVDAWDVTHDPSGRLLNEDEDLVEINEEHASLRDLKE</sequence>
<dbReference type="OrthoDB" id="5982228at2759"/>
<feature type="transmembrane region" description="Helical" evidence="5">
    <location>
        <begin position="401"/>
        <end position="429"/>
    </location>
</feature>
<dbReference type="FunFam" id="1.20.1740.10:FF:000025">
    <property type="entry name" value="High-affinity methionine permease"/>
    <property type="match status" value="1"/>
</dbReference>
<feature type="transmembrane region" description="Helical" evidence="5">
    <location>
        <begin position="162"/>
        <end position="184"/>
    </location>
</feature>
<evidence type="ECO:0000256" key="3">
    <source>
        <dbReference type="ARBA" id="ARBA00022989"/>
    </source>
</evidence>
<gene>
    <name evidence="6" type="ordered locus">CNF00310</name>
</gene>
<feature type="transmembrane region" description="Helical" evidence="5">
    <location>
        <begin position="204"/>
        <end position="225"/>
    </location>
</feature>
<comment type="subcellular location">
    <subcellularLocation>
        <location evidence="1">Membrane</location>
        <topology evidence="1">Multi-pass membrane protein</topology>
    </subcellularLocation>
</comment>
<evidence type="ECO:0000313" key="6">
    <source>
        <dbReference type="EMBL" id="AAW44160.2"/>
    </source>
</evidence>
<keyword evidence="4 5" id="KW-0472">Membrane</keyword>
<dbReference type="STRING" id="214684.Q5KFW9"/>
<name>Q5KFW9_CRYD1</name>
<dbReference type="PANTHER" id="PTHR11785">
    <property type="entry name" value="AMINO ACID TRANSPORTER"/>
    <property type="match status" value="1"/>
</dbReference>
<dbReference type="HOGENOM" id="CLU_013661_0_0_1"/>
<keyword evidence="7" id="KW-1185">Reference proteome</keyword>
<dbReference type="InterPro" id="IPR050598">
    <property type="entry name" value="AminoAcid_Transporter"/>
</dbReference>
<evidence type="ECO:0000256" key="1">
    <source>
        <dbReference type="ARBA" id="ARBA00004141"/>
    </source>
</evidence>
<keyword evidence="2 5" id="KW-0812">Transmembrane</keyword>
<keyword evidence="3 5" id="KW-1133">Transmembrane helix</keyword>
<evidence type="ECO:0000256" key="4">
    <source>
        <dbReference type="ARBA" id="ARBA00023136"/>
    </source>
</evidence>